<evidence type="ECO:0000256" key="1">
    <source>
        <dbReference type="ARBA" id="ARBA00001561"/>
    </source>
</evidence>
<feature type="domain" description="MurNAc-LAA" evidence="12">
    <location>
        <begin position="246"/>
        <end position="401"/>
    </location>
</feature>
<evidence type="ECO:0000256" key="11">
    <source>
        <dbReference type="SAM" id="SignalP"/>
    </source>
</evidence>
<evidence type="ECO:0000313" key="14">
    <source>
        <dbReference type="Proteomes" id="UP000199233"/>
    </source>
</evidence>
<evidence type="ECO:0000256" key="5">
    <source>
        <dbReference type="ARBA" id="ARBA00022729"/>
    </source>
</evidence>
<feature type="chain" id="PRO_5011588408" description="N-acetylmuramoyl-L-alanine amidase AmiC" evidence="11">
    <location>
        <begin position="19"/>
        <end position="459"/>
    </location>
</feature>
<keyword evidence="14" id="KW-1185">Reference proteome</keyword>
<dbReference type="AlphaFoldDB" id="A0A1H9D0V6"/>
<evidence type="ECO:0000256" key="9">
    <source>
        <dbReference type="ARBA" id="ARBA00074581"/>
    </source>
</evidence>
<dbReference type="STRING" id="489703.SAMN04488038_103263"/>
<dbReference type="GO" id="GO:0009253">
    <property type="term" value="P:peptidoglycan catabolic process"/>
    <property type="evidence" value="ECO:0007669"/>
    <property type="project" value="InterPro"/>
</dbReference>
<dbReference type="GO" id="GO:0071555">
    <property type="term" value="P:cell wall organization"/>
    <property type="evidence" value="ECO:0007669"/>
    <property type="project" value="UniProtKB-KW"/>
</dbReference>
<comment type="catalytic activity">
    <reaction evidence="1">
        <text>Hydrolyzes the link between N-acetylmuramoyl residues and L-amino acid residues in certain cell-wall glycopeptides.</text>
        <dbReference type="EC" id="3.5.1.28"/>
    </reaction>
</comment>
<comment type="similarity">
    <text evidence="3">Belongs to the N-acetylmuramoyl-L-alanine amidase 3 family.</text>
</comment>
<dbReference type="Proteomes" id="UP000199233">
    <property type="component" value="Unassembled WGS sequence"/>
</dbReference>
<dbReference type="GO" id="GO:0030288">
    <property type="term" value="C:outer membrane-bounded periplasmic space"/>
    <property type="evidence" value="ECO:0007669"/>
    <property type="project" value="TreeGrafter"/>
</dbReference>
<dbReference type="InterPro" id="IPR050695">
    <property type="entry name" value="N-acetylmuramoyl_amidase_3"/>
</dbReference>
<reference evidence="13 14" key="1">
    <citation type="submission" date="2016-10" db="EMBL/GenBank/DDBJ databases">
        <authorList>
            <person name="de Groot N.N."/>
        </authorList>
    </citation>
    <scope>NUCLEOTIDE SEQUENCE [LARGE SCALE GENOMIC DNA]</scope>
    <source>
        <strain evidence="13 14">DSM 25927</strain>
    </source>
</reference>
<keyword evidence="5 11" id="KW-0732">Signal</keyword>
<evidence type="ECO:0000256" key="8">
    <source>
        <dbReference type="ARBA" id="ARBA00023316"/>
    </source>
</evidence>
<keyword evidence="8" id="KW-0961">Cell wall biogenesis/degradation</keyword>
<feature type="region of interest" description="Disordered" evidence="10">
    <location>
        <begin position="156"/>
        <end position="178"/>
    </location>
</feature>
<evidence type="ECO:0000256" key="3">
    <source>
        <dbReference type="ARBA" id="ARBA00010860"/>
    </source>
</evidence>
<dbReference type="SUPFAM" id="SSF53187">
    <property type="entry name" value="Zn-dependent exopeptidases"/>
    <property type="match status" value="1"/>
</dbReference>
<dbReference type="FunFam" id="3.40.630.40:FF:000001">
    <property type="entry name" value="N-acetylmuramoyl-L-alanine amidase"/>
    <property type="match status" value="1"/>
</dbReference>
<gene>
    <name evidence="13" type="ORF">SAMN04488038_103263</name>
</gene>
<evidence type="ECO:0000256" key="2">
    <source>
        <dbReference type="ARBA" id="ARBA00004418"/>
    </source>
</evidence>
<dbReference type="GO" id="GO:0008745">
    <property type="term" value="F:N-acetylmuramoyl-L-alanine amidase activity"/>
    <property type="evidence" value="ECO:0007669"/>
    <property type="project" value="UniProtKB-EC"/>
</dbReference>
<dbReference type="EMBL" id="FOFS01000003">
    <property type="protein sequence ID" value="SEQ07095.1"/>
    <property type="molecule type" value="Genomic_DNA"/>
</dbReference>
<dbReference type="EC" id="3.5.1.28" evidence="4"/>
<dbReference type="RefSeq" id="WP_093283096.1">
    <property type="nucleotide sequence ID" value="NZ_FOFS01000003.1"/>
</dbReference>
<protein>
    <recommendedName>
        <fullName evidence="9">N-acetylmuramoyl-L-alanine amidase AmiC</fullName>
        <ecNumber evidence="4">3.5.1.28</ecNumber>
    </recommendedName>
</protein>
<keyword evidence="6" id="KW-0574">Periplasm</keyword>
<dbReference type="OrthoDB" id="9806267at2"/>
<name>A0A1H9D0V6_9GAMM</name>
<dbReference type="InterPro" id="IPR021731">
    <property type="entry name" value="AMIN_dom"/>
</dbReference>
<evidence type="ECO:0000259" key="12">
    <source>
        <dbReference type="SMART" id="SM00646"/>
    </source>
</evidence>
<dbReference type="Pfam" id="PF01520">
    <property type="entry name" value="Amidase_3"/>
    <property type="match status" value="1"/>
</dbReference>
<keyword evidence="7" id="KW-0378">Hydrolase</keyword>
<dbReference type="SMART" id="SM00646">
    <property type="entry name" value="Ami_3"/>
    <property type="match status" value="1"/>
</dbReference>
<evidence type="ECO:0000256" key="7">
    <source>
        <dbReference type="ARBA" id="ARBA00022801"/>
    </source>
</evidence>
<comment type="subcellular location">
    <subcellularLocation>
        <location evidence="2">Periplasm</location>
    </subcellularLocation>
</comment>
<feature type="signal peptide" evidence="11">
    <location>
        <begin position="1"/>
        <end position="18"/>
    </location>
</feature>
<evidence type="ECO:0000256" key="4">
    <source>
        <dbReference type="ARBA" id="ARBA00011901"/>
    </source>
</evidence>
<accession>A0A1H9D0V6</accession>
<dbReference type="PANTHER" id="PTHR30404">
    <property type="entry name" value="N-ACETYLMURAMOYL-L-ALANINE AMIDASE"/>
    <property type="match status" value="1"/>
</dbReference>
<dbReference type="Gene3D" id="3.40.630.40">
    <property type="entry name" value="Zn-dependent exopeptidases"/>
    <property type="match status" value="1"/>
</dbReference>
<dbReference type="Gene3D" id="2.60.40.3500">
    <property type="match status" value="1"/>
</dbReference>
<dbReference type="PANTHER" id="PTHR30404:SF0">
    <property type="entry name" value="N-ACETYLMURAMOYL-L-ALANINE AMIDASE AMIC"/>
    <property type="match status" value="1"/>
</dbReference>
<sequence length="459" mass="48933">MRKWLAIAVLCAAPLAQAAELRALRVQDEPADSPGVTRVIFDLDGVSPVKIFTLENPQRVVVDFDSLSRSAIKRAQHTPVKGLVQALRSGPRDKGVRVVLDVGQAVKVQRFDPSPGSEAAQRLIVELSPLNPPAAAAASAPPAPAPAPAVAPVTPAMASVAPPPAPPPARSEERLPPRGADKPVVVVIDAGHGGQDPGAHGPSGLQEKDVALAIARKLALLINAQPGMRAVLTRDGDYFLELRQRVEIARKNQADLFVSVHCNAFSRSEMSGTAVYVLSDRGVSSEQARWLANKENSADLVGGVELHGKDKQLAAVLIDLSQSATLEASFDVGTRILRSMGGVNNLQKPEVQQAAFVVLKAPDIPSVLVETAFITNPREERLLASDEYQSQLALSMLGGVKAYFQAYRPKQQLVQNEALIPVSAPAPAPFREASDRKQAAALRRALAEAPYAQPTRLQR</sequence>
<proteinExistence type="inferred from homology"/>
<evidence type="ECO:0000313" key="13">
    <source>
        <dbReference type="EMBL" id="SEQ07095.1"/>
    </source>
</evidence>
<evidence type="ECO:0000256" key="10">
    <source>
        <dbReference type="SAM" id="MobiDB-lite"/>
    </source>
</evidence>
<evidence type="ECO:0000256" key="6">
    <source>
        <dbReference type="ARBA" id="ARBA00022764"/>
    </source>
</evidence>
<dbReference type="Pfam" id="PF11741">
    <property type="entry name" value="AMIN"/>
    <property type="match status" value="1"/>
</dbReference>
<organism evidence="13 14">
    <name type="scientific">Solimonas aquatica</name>
    <dbReference type="NCBI Taxonomy" id="489703"/>
    <lineage>
        <taxon>Bacteria</taxon>
        <taxon>Pseudomonadati</taxon>
        <taxon>Pseudomonadota</taxon>
        <taxon>Gammaproteobacteria</taxon>
        <taxon>Nevskiales</taxon>
        <taxon>Nevskiaceae</taxon>
        <taxon>Solimonas</taxon>
    </lineage>
</organism>
<dbReference type="InterPro" id="IPR002508">
    <property type="entry name" value="MurNAc-LAA_cat"/>
</dbReference>
<dbReference type="CDD" id="cd02696">
    <property type="entry name" value="MurNAc-LAA"/>
    <property type="match status" value="1"/>
</dbReference>